<dbReference type="RefSeq" id="WP_208266595.1">
    <property type="nucleotide sequence ID" value="NZ_BAAAGM010000163.1"/>
</dbReference>
<name>A0ABS3QWT0_9ACTN</name>
<dbReference type="EMBL" id="JAGEOK010000007">
    <property type="protein sequence ID" value="MBO2438260.1"/>
    <property type="molecule type" value="Genomic_DNA"/>
</dbReference>
<keyword evidence="2" id="KW-1185">Reference proteome</keyword>
<gene>
    <name evidence="1" type="ORF">J4557_12100</name>
</gene>
<accession>A0ABS3QWT0</accession>
<sequence>MAVRGSRGAGTARAGVSAVARIYGTGGVPGAQDVRPVPLQALQVRGAMPVTILPVPLVMVPPTSIIVG</sequence>
<organism evidence="1 2">
    <name type="scientific">Actinomadura nitritigenes</name>
    <dbReference type="NCBI Taxonomy" id="134602"/>
    <lineage>
        <taxon>Bacteria</taxon>
        <taxon>Bacillati</taxon>
        <taxon>Actinomycetota</taxon>
        <taxon>Actinomycetes</taxon>
        <taxon>Streptosporangiales</taxon>
        <taxon>Thermomonosporaceae</taxon>
        <taxon>Actinomadura</taxon>
    </lineage>
</organism>
<reference evidence="1 2" key="1">
    <citation type="submission" date="2021-03" db="EMBL/GenBank/DDBJ databases">
        <authorList>
            <person name="Kanchanasin P."/>
            <person name="Saeng-In P."/>
            <person name="Phongsopitanun W."/>
            <person name="Yuki M."/>
            <person name="Kudo T."/>
            <person name="Ohkuma M."/>
            <person name="Tanasupawat S."/>
        </authorList>
    </citation>
    <scope>NUCLEOTIDE SEQUENCE [LARGE SCALE GENOMIC DNA]</scope>
    <source>
        <strain evidence="1 2">L46</strain>
    </source>
</reference>
<evidence type="ECO:0000313" key="1">
    <source>
        <dbReference type="EMBL" id="MBO2438260.1"/>
    </source>
</evidence>
<comment type="caution">
    <text evidence="1">The sequence shown here is derived from an EMBL/GenBank/DDBJ whole genome shotgun (WGS) entry which is preliminary data.</text>
</comment>
<dbReference type="Proteomes" id="UP000666915">
    <property type="component" value="Unassembled WGS sequence"/>
</dbReference>
<protein>
    <submittedName>
        <fullName evidence="1">Uncharacterized protein</fullName>
    </submittedName>
</protein>
<evidence type="ECO:0000313" key="2">
    <source>
        <dbReference type="Proteomes" id="UP000666915"/>
    </source>
</evidence>
<proteinExistence type="predicted"/>